<keyword evidence="1" id="KW-0645">Protease</keyword>
<dbReference type="SMART" id="SM00530">
    <property type="entry name" value="HTH_XRE"/>
    <property type="match status" value="2"/>
</dbReference>
<evidence type="ECO:0000313" key="7">
    <source>
        <dbReference type="EMBL" id="UOO89103.1"/>
    </source>
</evidence>
<accession>A0ABY4E495</accession>
<dbReference type="SUPFAM" id="SSF51306">
    <property type="entry name" value="LexA/Signal peptidase"/>
    <property type="match status" value="1"/>
</dbReference>
<proteinExistence type="predicted"/>
<evidence type="ECO:0000256" key="1">
    <source>
        <dbReference type="ARBA" id="ARBA00022670"/>
    </source>
</evidence>
<dbReference type="InterPro" id="IPR010982">
    <property type="entry name" value="Lambda_DNA-bd_dom_sf"/>
</dbReference>
<dbReference type="InterPro" id="IPR039418">
    <property type="entry name" value="LexA-like"/>
</dbReference>
<keyword evidence="4" id="KW-0238">DNA-binding</keyword>
<dbReference type="RefSeq" id="WP_058356808.1">
    <property type="nucleotide sequence ID" value="NZ_CABKVG010000010.1"/>
</dbReference>
<feature type="domain" description="HTH cro/C1-type" evidence="6">
    <location>
        <begin position="114"/>
        <end position="169"/>
    </location>
</feature>
<dbReference type="Gene3D" id="2.10.109.10">
    <property type="entry name" value="Umud Fragment, subunit A"/>
    <property type="match status" value="1"/>
</dbReference>
<feature type="domain" description="HTH cro/C1-type" evidence="6">
    <location>
        <begin position="28"/>
        <end position="77"/>
    </location>
</feature>
<keyword evidence="8" id="KW-1185">Reference proteome</keyword>
<sequence length="334" mass="36953">MSGKKKELTESQKQDCNALKSIYESKKKELGLNQYAVAEALGISQSAINHYLSGINALNPSIASGFARLLKVNVQDFSSSLAEEILEMARTVIVNNDVSSDIVTTSRYDIPNWIESVRNKMGLDVEEFEKKLNYSGRGSVHAWEAGRSIPSFDVLVRISELSGQPLPYIGRPRATANDDDLDSFSNQDEVPNGYIRLKLLDISAAAGSGRFNIDFPEYVRLIDVQEDWARKHLGKNLQRISIITASGDSMHPTFADGDLLFVDKSIDFYDNEGVYVIATAGGVKVKRLQVMTNGDLKIISDNKSLYESEVLSKDSLNDIKICAKVTATWTLNSL</sequence>
<gene>
    <name evidence="7" type="ORF">LVJ82_16930</name>
</gene>
<dbReference type="Proteomes" id="UP000832011">
    <property type="component" value="Chromosome"/>
</dbReference>
<keyword evidence="5" id="KW-0804">Transcription</keyword>
<dbReference type="PANTHER" id="PTHR40661:SF3">
    <property type="entry name" value="FELS-1 PROPHAGE TRANSCRIPTIONAL REGULATOR"/>
    <property type="match status" value="1"/>
</dbReference>
<evidence type="ECO:0000256" key="4">
    <source>
        <dbReference type="ARBA" id="ARBA00023125"/>
    </source>
</evidence>
<dbReference type="Gene3D" id="1.10.260.40">
    <property type="entry name" value="lambda repressor-like DNA-binding domains"/>
    <property type="match status" value="2"/>
</dbReference>
<dbReference type="PROSITE" id="PS50943">
    <property type="entry name" value="HTH_CROC1"/>
    <property type="match status" value="2"/>
</dbReference>
<dbReference type="CDD" id="cd00093">
    <property type="entry name" value="HTH_XRE"/>
    <property type="match status" value="2"/>
</dbReference>
<dbReference type="CDD" id="cd06529">
    <property type="entry name" value="S24_LexA-like"/>
    <property type="match status" value="1"/>
</dbReference>
<name>A0ABY4E495_9NEIS</name>
<dbReference type="EMBL" id="CP091511">
    <property type="protein sequence ID" value="UOO89103.1"/>
    <property type="molecule type" value="Genomic_DNA"/>
</dbReference>
<dbReference type="Pfam" id="PF00717">
    <property type="entry name" value="Peptidase_S24"/>
    <property type="match status" value="1"/>
</dbReference>
<dbReference type="InterPro" id="IPR036286">
    <property type="entry name" value="LexA/Signal_pep-like_sf"/>
</dbReference>
<protein>
    <submittedName>
        <fullName evidence="7">Helix-turn-helix domain-containing protein</fullName>
    </submittedName>
</protein>
<evidence type="ECO:0000259" key="6">
    <source>
        <dbReference type="PROSITE" id="PS50943"/>
    </source>
</evidence>
<dbReference type="SUPFAM" id="SSF47413">
    <property type="entry name" value="lambda repressor-like DNA-binding domains"/>
    <property type="match status" value="2"/>
</dbReference>
<organism evidence="7 8">
    <name type="scientific">Vitreoscilla massiliensis</name>
    <dbReference type="NCBI Taxonomy" id="1689272"/>
    <lineage>
        <taxon>Bacteria</taxon>
        <taxon>Pseudomonadati</taxon>
        <taxon>Pseudomonadota</taxon>
        <taxon>Betaproteobacteria</taxon>
        <taxon>Neisseriales</taxon>
        <taxon>Neisseriaceae</taxon>
        <taxon>Vitreoscilla</taxon>
    </lineage>
</organism>
<evidence type="ECO:0000256" key="3">
    <source>
        <dbReference type="ARBA" id="ARBA00023015"/>
    </source>
</evidence>
<keyword evidence="2" id="KW-0378">Hydrolase</keyword>
<evidence type="ECO:0000256" key="5">
    <source>
        <dbReference type="ARBA" id="ARBA00023163"/>
    </source>
</evidence>
<dbReference type="InterPro" id="IPR001387">
    <property type="entry name" value="Cro/C1-type_HTH"/>
</dbReference>
<dbReference type="PANTHER" id="PTHR40661">
    <property type="match status" value="1"/>
</dbReference>
<dbReference type="PROSITE" id="PS00501">
    <property type="entry name" value="SPASE_I_1"/>
    <property type="match status" value="1"/>
</dbReference>
<dbReference type="Pfam" id="PF01381">
    <property type="entry name" value="HTH_3"/>
    <property type="match status" value="2"/>
</dbReference>
<evidence type="ECO:0000313" key="8">
    <source>
        <dbReference type="Proteomes" id="UP000832011"/>
    </source>
</evidence>
<evidence type="ECO:0000256" key="2">
    <source>
        <dbReference type="ARBA" id="ARBA00022801"/>
    </source>
</evidence>
<dbReference type="InterPro" id="IPR019756">
    <property type="entry name" value="Pept_S26A_signal_pept_1_Ser-AS"/>
</dbReference>
<keyword evidence="3" id="KW-0805">Transcription regulation</keyword>
<dbReference type="InterPro" id="IPR015927">
    <property type="entry name" value="Peptidase_S24_S26A/B/C"/>
</dbReference>
<reference evidence="7 8" key="1">
    <citation type="journal article" date="2022" name="Res Sq">
        <title>Evolution of multicellular longitudinally dividing oral cavity symbionts (Neisseriaceae).</title>
        <authorList>
            <person name="Nyongesa S."/>
            <person name="Weber P."/>
            <person name="Bernet E."/>
            <person name="Pullido F."/>
            <person name="Nieckarz M."/>
            <person name="Delaby M."/>
            <person name="Nieves C."/>
            <person name="Viehboeck T."/>
            <person name="Krause N."/>
            <person name="Rivera-Millot A."/>
            <person name="Nakamura A."/>
            <person name="Vischer N."/>
            <person name="VanNieuwenhze M."/>
            <person name="Brun Y."/>
            <person name="Cava F."/>
            <person name="Bulgheresi S."/>
            <person name="Veyrier F."/>
        </authorList>
    </citation>
    <scope>NUCLEOTIDE SEQUENCE [LARGE SCALE GENOMIC DNA]</scope>
    <source>
        <strain evidence="7 8">SN4</strain>
    </source>
</reference>